<name>W9S9F0_9ROSA</name>
<dbReference type="Proteomes" id="UP000030645">
    <property type="component" value="Unassembled WGS sequence"/>
</dbReference>
<sequence>MQDSKVAEITTAQARGGNDIQDIPWERLSIKREEYRQKRLEQYRNYENVPFSGESSRRDCKITEKGSTYYKFRQNVRLIKPSIHHFQLRNLVWATSKHDVYLNSHSSIIHWSSLTSSRSEVLNISKHVAPSERHPGSLLEGFTRTQLSMLAAKDELLVVAGFQGELICKRLDWPGVSYCSRTTYDDNAITNSIEIYESPSGALHFLASSNDRGVREFNMDKFQLSKHFRFPWAVNNTSLSPDGKLLVVVGDNPDGLLVDSQTGKVLGSRLLSDDTVTAFHGHFDYSFASAWHPNGVTFATGNQDKTCRIWDARNLSKSVDVLRGNLAAIRSIRFTSDGCHMAMAEPADFVHVFDVKSGYEREQEIDFFGEIAGISFSPDTESLFIGVSDRTYGGLMEYGRHQNFT</sequence>
<protein>
    <submittedName>
        <fullName evidence="2">Uncharacterized WD repeat-containing protein</fullName>
    </submittedName>
</protein>
<dbReference type="EMBL" id="KE346274">
    <property type="protein sequence ID" value="EXC31983.1"/>
    <property type="molecule type" value="Genomic_DNA"/>
</dbReference>
<dbReference type="SMART" id="SM00320">
    <property type="entry name" value="WD40"/>
    <property type="match status" value="2"/>
</dbReference>
<dbReference type="InterPro" id="IPR036322">
    <property type="entry name" value="WD40_repeat_dom_sf"/>
</dbReference>
<dbReference type="InterPro" id="IPR001680">
    <property type="entry name" value="WD40_rpt"/>
</dbReference>
<dbReference type="PANTHER" id="PTHR43991:SF38">
    <property type="entry name" value="OS02G0721600 PROTEIN"/>
    <property type="match status" value="1"/>
</dbReference>
<keyword evidence="1" id="KW-0853">WD repeat</keyword>
<reference evidence="3" key="1">
    <citation type="submission" date="2013-01" db="EMBL/GenBank/DDBJ databases">
        <title>Draft Genome Sequence of a Mulberry Tree, Morus notabilis C.K. Schneid.</title>
        <authorList>
            <person name="He N."/>
            <person name="Zhao S."/>
        </authorList>
    </citation>
    <scope>NUCLEOTIDE SEQUENCE</scope>
</reference>
<organism evidence="2 3">
    <name type="scientific">Morus notabilis</name>
    <dbReference type="NCBI Taxonomy" id="981085"/>
    <lineage>
        <taxon>Eukaryota</taxon>
        <taxon>Viridiplantae</taxon>
        <taxon>Streptophyta</taxon>
        <taxon>Embryophyta</taxon>
        <taxon>Tracheophyta</taxon>
        <taxon>Spermatophyta</taxon>
        <taxon>Magnoliopsida</taxon>
        <taxon>eudicotyledons</taxon>
        <taxon>Gunneridae</taxon>
        <taxon>Pentapetalae</taxon>
        <taxon>rosids</taxon>
        <taxon>fabids</taxon>
        <taxon>Rosales</taxon>
        <taxon>Moraceae</taxon>
        <taxon>Moreae</taxon>
        <taxon>Morus</taxon>
    </lineage>
</organism>
<gene>
    <name evidence="2" type="ORF">L484_001014</name>
</gene>
<dbReference type="PROSITE" id="PS50082">
    <property type="entry name" value="WD_REPEATS_2"/>
    <property type="match status" value="1"/>
</dbReference>
<dbReference type="eggNOG" id="ENOG502QPI7">
    <property type="taxonomic scope" value="Eukaryota"/>
</dbReference>
<dbReference type="Gene3D" id="2.130.10.10">
    <property type="entry name" value="YVTN repeat-like/Quinoprotein amine dehydrogenase"/>
    <property type="match status" value="1"/>
</dbReference>
<dbReference type="STRING" id="981085.W9S9F0"/>
<evidence type="ECO:0000313" key="3">
    <source>
        <dbReference type="Proteomes" id="UP000030645"/>
    </source>
</evidence>
<dbReference type="PROSITE" id="PS50294">
    <property type="entry name" value="WD_REPEATS_REGION"/>
    <property type="match status" value="1"/>
</dbReference>
<dbReference type="FunFam" id="2.130.10.10:FF:000637">
    <property type="entry name" value="WD-40 repeat family protein"/>
    <property type="match status" value="1"/>
</dbReference>
<accession>W9S9F0</accession>
<proteinExistence type="predicted"/>
<dbReference type="InterPro" id="IPR015943">
    <property type="entry name" value="WD40/YVTN_repeat-like_dom_sf"/>
</dbReference>
<evidence type="ECO:0000256" key="1">
    <source>
        <dbReference type="PROSITE-ProRule" id="PRU00221"/>
    </source>
</evidence>
<dbReference type="SUPFAM" id="SSF50978">
    <property type="entry name" value="WD40 repeat-like"/>
    <property type="match status" value="1"/>
</dbReference>
<dbReference type="PANTHER" id="PTHR43991">
    <property type="entry name" value="WD REPEAT PROTEIN (AFU_ORTHOLOGUE AFUA_8G05640)-RELATED"/>
    <property type="match status" value="1"/>
</dbReference>
<keyword evidence="3" id="KW-1185">Reference proteome</keyword>
<dbReference type="AlphaFoldDB" id="W9S9F0"/>
<feature type="repeat" description="WD" evidence="1">
    <location>
        <begin position="279"/>
        <end position="320"/>
    </location>
</feature>
<dbReference type="Pfam" id="PF00400">
    <property type="entry name" value="WD40"/>
    <property type="match status" value="1"/>
</dbReference>
<evidence type="ECO:0000313" key="2">
    <source>
        <dbReference type="EMBL" id="EXC31983.1"/>
    </source>
</evidence>